<dbReference type="Proteomes" id="UP000037511">
    <property type="component" value="Unassembled WGS sequence"/>
</dbReference>
<dbReference type="InterPro" id="IPR036291">
    <property type="entry name" value="NAD(P)-bd_dom_sf"/>
</dbReference>
<dbReference type="PANTHER" id="PTHR42879">
    <property type="entry name" value="3-OXOACYL-(ACYL-CARRIER-PROTEIN) REDUCTASE"/>
    <property type="match status" value="1"/>
</dbReference>
<reference evidence="2 3" key="1">
    <citation type="submission" date="2015-07" db="EMBL/GenBank/DDBJ databases">
        <title>Draft genome of Achromobacter spanius.</title>
        <authorList>
            <person name="Wang X."/>
        </authorList>
    </citation>
    <scope>NUCLEOTIDE SEQUENCE [LARGE SCALE GENOMIC DNA]</scope>
    <source>
        <strain evidence="2 3">CGMCC9173</strain>
    </source>
</reference>
<dbReference type="AlphaFoldDB" id="A0AAW3I7M6"/>
<name>A0AAW3I7M6_9BURK</name>
<protein>
    <submittedName>
        <fullName evidence="2">Uncharacterized protein</fullName>
    </submittedName>
</protein>
<comment type="caution">
    <text evidence="2">The sequence shown here is derived from an EMBL/GenBank/DDBJ whole genome shotgun (WGS) entry which is preliminary data.</text>
</comment>
<gene>
    <name evidence="2" type="ORF">AFM18_10320</name>
</gene>
<comment type="similarity">
    <text evidence="1">Belongs to the short-chain dehydrogenases/reductases (SDR) family.</text>
</comment>
<dbReference type="InterPro" id="IPR050259">
    <property type="entry name" value="SDR"/>
</dbReference>
<sequence>MPRTFLVTGASKGIGLALSVRLAAGGHHVIGLADEIAAVISFLLSDDAAFMTGQTLHADGGASLGRALF</sequence>
<evidence type="ECO:0000313" key="2">
    <source>
        <dbReference type="EMBL" id="KNE27900.1"/>
    </source>
</evidence>
<proteinExistence type="inferred from homology"/>
<dbReference type="InterPro" id="IPR002347">
    <property type="entry name" value="SDR_fam"/>
</dbReference>
<dbReference type="Pfam" id="PF13561">
    <property type="entry name" value="adh_short_C2"/>
    <property type="match status" value="1"/>
</dbReference>
<accession>A0AAW3I7M6</accession>
<evidence type="ECO:0000313" key="3">
    <source>
        <dbReference type="Proteomes" id="UP000037511"/>
    </source>
</evidence>
<dbReference type="Gene3D" id="3.40.50.720">
    <property type="entry name" value="NAD(P)-binding Rossmann-like Domain"/>
    <property type="match status" value="2"/>
</dbReference>
<dbReference type="EMBL" id="LGVG01000010">
    <property type="protein sequence ID" value="KNE27900.1"/>
    <property type="molecule type" value="Genomic_DNA"/>
</dbReference>
<organism evidence="2 3">
    <name type="scientific">Achromobacter spanius</name>
    <dbReference type="NCBI Taxonomy" id="217203"/>
    <lineage>
        <taxon>Bacteria</taxon>
        <taxon>Pseudomonadati</taxon>
        <taxon>Pseudomonadota</taxon>
        <taxon>Betaproteobacteria</taxon>
        <taxon>Burkholderiales</taxon>
        <taxon>Alcaligenaceae</taxon>
        <taxon>Achromobacter</taxon>
    </lineage>
</organism>
<evidence type="ECO:0000256" key="1">
    <source>
        <dbReference type="ARBA" id="ARBA00006484"/>
    </source>
</evidence>
<dbReference type="SUPFAM" id="SSF51735">
    <property type="entry name" value="NAD(P)-binding Rossmann-fold domains"/>
    <property type="match status" value="2"/>
</dbReference>